<dbReference type="Proteomes" id="UP000199513">
    <property type="component" value="Unassembled WGS sequence"/>
</dbReference>
<evidence type="ECO:0000256" key="1">
    <source>
        <dbReference type="ARBA" id="ARBA00007768"/>
    </source>
</evidence>
<dbReference type="InterPro" id="IPR036822">
    <property type="entry name" value="CutC-like_dom_sf"/>
</dbReference>
<dbReference type="STRING" id="1003.SAMN04488541_100293"/>
<dbReference type="Pfam" id="PF03932">
    <property type="entry name" value="CutC"/>
    <property type="match status" value="1"/>
</dbReference>
<dbReference type="GO" id="GO:0005737">
    <property type="term" value="C:cytoplasm"/>
    <property type="evidence" value="ECO:0007669"/>
    <property type="project" value="UniProtKB-SubCell"/>
</dbReference>
<dbReference type="InterPro" id="IPR005627">
    <property type="entry name" value="CutC-like"/>
</dbReference>
<dbReference type="PANTHER" id="PTHR12598:SF0">
    <property type="entry name" value="COPPER HOMEOSTASIS PROTEIN CUTC HOMOLOG"/>
    <property type="match status" value="1"/>
</dbReference>
<keyword evidence="4" id="KW-1185">Reference proteome</keyword>
<evidence type="ECO:0000256" key="2">
    <source>
        <dbReference type="HAMAP-Rule" id="MF_00795"/>
    </source>
</evidence>
<dbReference type="FunFam" id="3.20.20.380:FF:000001">
    <property type="entry name" value="Copper homeostasis protein CutC"/>
    <property type="match status" value="1"/>
</dbReference>
<reference evidence="4" key="1">
    <citation type="submission" date="2016-10" db="EMBL/GenBank/DDBJ databases">
        <authorList>
            <person name="Varghese N."/>
            <person name="Submissions S."/>
        </authorList>
    </citation>
    <scope>NUCLEOTIDE SEQUENCE [LARGE SCALE GENOMIC DNA]</scope>
    <source>
        <strain>GEY</strain>
        <strain evidence="4">DSM 9560</strain>
    </source>
</reference>
<dbReference type="OrthoDB" id="9815677at2"/>
<proteinExistence type="inferred from homology"/>
<organism evidence="3 4">
    <name type="scientific">Thermoflexibacter ruber</name>
    <dbReference type="NCBI Taxonomy" id="1003"/>
    <lineage>
        <taxon>Bacteria</taxon>
        <taxon>Pseudomonadati</taxon>
        <taxon>Bacteroidota</taxon>
        <taxon>Cytophagia</taxon>
        <taxon>Cytophagales</taxon>
        <taxon>Thermoflexibacteraceae</taxon>
        <taxon>Thermoflexibacter</taxon>
    </lineage>
</organism>
<sequence length="244" mass="26809">MTLEICIDSVHSAIEAEKGGADRVELCNNLFEGGTTPSAGSIALCRKHIQIGLFVLIRPRGGDFLYSDLEFEIIKQDIKVAKNLGADGIVVGILKADGTIDQERMSIIMEHCHPLPVTFHRAFDMAIEPFQALEDIIGLGASRILTSGQERSAFEGTDLLADLVKKANQRIIIMAGGGVTERNIAKIHRLTGITEFHSSARKKVSSNMQYQQNQVFMGGELRIPEFVNSFADAEKIRKMKGILL</sequence>
<comment type="caution">
    <text evidence="2">Once thought to be involved in copper homeostasis, experiments in E.coli have shown this is not the case.</text>
</comment>
<dbReference type="SUPFAM" id="SSF110395">
    <property type="entry name" value="CutC-like"/>
    <property type="match status" value="1"/>
</dbReference>
<dbReference type="HAMAP" id="MF_00795">
    <property type="entry name" value="CutC"/>
    <property type="match status" value="1"/>
</dbReference>
<accession>A0A1I2B3D2</accession>
<dbReference type="AlphaFoldDB" id="A0A1I2B3D2"/>
<evidence type="ECO:0000313" key="4">
    <source>
        <dbReference type="Proteomes" id="UP000199513"/>
    </source>
</evidence>
<comment type="similarity">
    <text evidence="1 2">Belongs to the CutC family.</text>
</comment>
<comment type="subcellular location">
    <subcellularLocation>
        <location evidence="2">Cytoplasm</location>
    </subcellularLocation>
</comment>
<dbReference type="EMBL" id="FONY01000002">
    <property type="protein sequence ID" value="SFE49783.1"/>
    <property type="molecule type" value="Genomic_DNA"/>
</dbReference>
<dbReference type="Gene3D" id="3.20.20.380">
    <property type="entry name" value="Copper homeostasis (CutC) domain"/>
    <property type="match status" value="1"/>
</dbReference>
<protein>
    <recommendedName>
        <fullName evidence="2">PF03932 family protein CutC</fullName>
    </recommendedName>
</protein>
<evidence type="ECO:0000313" key="3">
    <source>
        <dbReference type="EMBL" id="SFE49783.1"/>
    </source>
</evidence>
<keyword evidence="2" id="KW-0963">Cytoplasm</keyword>
<dbReference type="RefSeq" id="WP_091538833.1">
    <property type="nucleotide sequence ID" value="NZ_FONY01000002.1"/>
</dbReference>
<gene>
    <name evidence="2" type="primary">cutC</name>
    <name evidence="3" type="ORF">SAMN04488541_100293</name>
</gene>
<name>A0A1I2B3D2_9BACT</name>
<dbReference type="GO" id="GO:0005507">
    <property type="term" value="F:copper ion binding"/>
    <property type="evidence" value="ECO:0007669"/>
    <property type="project" value="TreeGrafter"/>
</dbReference>
<dbReference type="PANTHER" id="PTHR12598">
    <property type="entry name" value="COPPER HOMEOSTASIS PROTEIN CUTC"/>
    <property type="match status" value="1"/>
</dbReference>